<feature type="compositionally biased region" description="Basic residues" evidence="1">
    <location>
        <begin position="221"/>
        <end position="254"/>
    </location>
</feature>
<evidence type="ECO:0000313" key="3">
    <source>
        <dbReference type="Proteomes" id="UP000572051"/>
    </source>
</evidence>
<proteinExistence type="predicted"/>
<keyword evidence="3" id="KW-1185">Reference proteome</keyword>
<dbReference type="AlphaFoldDB" id="A0A7Z0J7S3"/>
<accession>A0A7Z0J7S3</accession>
<evidence type="ECO:0000256" key="1">
    <source>
        <dbReference type="SAM" id="MobiDB-lite"/>
    </source>
</evidence>
<reference evidence="2 3" key="1">
    <citation type="submission" date="2020-07" db="EMBL/GenBank/DDBJ databases">
        <title>Sequencing the genomes of 1000 actinobacteria strains.</title>
        <authorList>
            <person name="Klenk H.-P."/>
        </authorList>
    </citation>
    <scope>NUCLEOTIDE SEQUENCE [LARGE SCALE GENOMIC DNA]</scope>
    <source>
        <strain evidence="2 3">DSM 44442</strain>
    </source>
</reference>
<name>A0A7Z0J7S3_9ACTN</name>
<sequence>MVRPGRRGARLGLTPAFPSCGIGPRHCGDGARWFTRVWAGRAGYTPGIRPPSREPHDRPRVVLWYLGRRDRCRRRRPSPGGRPRPSDPARARHHALLPRAPPGDPGRASPGGHHHGGRLPDRHRGRPGVRRSRPSRLRGVHRRSGRTGRLARADPVPLGRGRPGPRHPPARPARVDRRGHRPSGGLRPANGRRGRRGPGRPAGRAPGQPPPHRPQCTGRRAQPRRHRQRHRRARRSPTTGVRHRSRQRPHGRRRAPGDRRPGRHRLGWRARPLRHTRHRPAGPPARRSLLRAGPAEVDRAGTVRPRPPRRRAAEGPCALGRRPAGHPRGADRRDRRGRAAPVRGGRGGGLRRRGPQPRPDGAPRRTAAPGTTGHLRSAGPGRRRQGGLPVRPHRLPHLARPGRFRTRLHRGPPRTGRRAPGPRRRPATAPRTGRRRTSPPTRGGPGP</sequence>
<dbReference type="Proteomes" id="UP000572051">
    <property type="component" value="Unassembled WGS sequence"/>
</dbReference>
<comment type="caution">
    <text evidence="2">The sequence shown here is derived from an EMBL/GenBank/DDBJ whole genome shotgun (WGS) entry which is preliminary data.</text>
</comment>
<gene>
    <name evidence="2" type="ORF">HNR10_000072</name>
</gene>
<protein>
    <submittedName>
        <fullName evidence="2">Uncharacterized protein</fullName>
    </submittedName>
</protein>
<feature type="compositionally biased region" description="Basic residues" evidence="1">
    <location>
        <begin position="381"/>
        <end position="437"/>
    </location>
</feature>
<feature type="region of interest" description="Disordered" evidence="1">
    <location>
        <begin position="72"/>
        <end position="447"/>
    </location>
</feature>
<feature type="compositionally biased region" description="Basic residues" evidence="1">
    <location>
        <begin position="261"/>
        <end position="280"/>
    </location>
</feature>
<feature type="compositionally biased region" description="Basic residues" evidence="1">
    <location>
        <begin position="112"/>
        <end position="146"/>
    </location>
</feature>
<dbReference type="EMBL" id="JACCFS010000001">
    <property type="protein sequence ID" value="NYJ32191.1"/>
    <property type="molecule type" value="Genomic_DNA"/>
</dbReference>
<evidence type="ECO:0000313" key="2">
    <source>
        <dbReference type="EMBL" id="NYJ32191.1"/>
    </source>
</evidence>
<organism evidence="2 3">
    <name type="scientific">Nocardiopsis aegyptia</name>
    <dbReference type="NCBI Taxonomy" id="220378"/>
    <lineage>
        <taxon>Bacteria</taxon>
        <taxon>Bacillati</taxon>
        <taxon>Actinomycetota</taxon>
        <taxon>Actinomycetes</taxon>
        <taxon>Streptosporangiales</taxon>
        <taxon>Nocardiopsidaceae</taxon>
        <taxon>Nocardiopsis</taxon>
    </lineage>
</organism>